<name>A0RU46_CENSY</name>
<proteinExistence type="predicted"/>
<dbReference type="EnsemblBacteria" id="ABK76863">
    <property type="protein sequence ID" value="ABK76863"/>
    <property type="gene ID" value="CENSYa_0220"/>
</dbReference>
<dbReference type="KEGG" id="csy:CENSYa_0220"/>
<dbReference type="Proteomes" id="UP000000758">
    <property type="component" value="Chromosome"/>
</dbReference>
<dbReference type="STRING" id="414004.CENSYa_0220"/>
<accession>A0RU46</accession>
<dbReference type="EMBL" id="DP000238">
    <property type="protein sequence ID" value="ABK76863.1"/>
    <property type="molecule type" value="Genomic_DNA"/>
</dbReference>
<protein>
    <submittedName>
        <fullName evidence="1">Uncharacterized protein</fullName>
    </submittedName>
</protein>
<evidence type="ECO:0000313" key="2">
    <source>
        <dbReference type="Proteomes" id="UP000000758"/>
    </source>
</evidence>
<dbReference type="AlphaFoldDB" id="A0RU46"/>
<evidence type="ECO:0000313" key="1">
    <source>
        <dbReference type="EMBL" id="ABK76863.1"/>
    </source>
</evidence>
<sequence length="199" mass="23345">MITLSDEQHETIQLLLGRDLCCHGIRGRLLHRILPWFRYGARVEYMKAHVGPHYLMVMPAQTYRDILGELEAGGWTYDDLLRDQPPSPSLREGKLVKEYFLEKSVVLHLSLKDGGGWAYYSDIPQYQYWWQELLINIAGNEFKVEWPPMPMPEDVSRWVHARLDEDNLTIDWLARDCIKHITDRMGAEDRRWDTLGGYG</sequence>
<organism evidence="1 2">
    <name type="scientific">Cenarchaeum symbiosum (strain A)</name>
    <dbReference type="NCBI Taxonomy" id="414004"/>
    <lineage>
        <taxon>Archaea</taxon>
        <taxon>Nitrososphaerota</taxon>
        <taxon>Candidatus Cenarchaeales</taxon>
        <taxon>Candidatus Cenarchaeaceae</taxon>
        <taxon>Candidatus Cenarchaeum</taxon>
    </lineage>
</organism>
<reference evidence="1 2" key="1">
    <citation type="journal article" date="2006" name="Proc. Natl. Acad. Sci. U.S.A.">
        <title>Genomic analysis of the uncultivated marine crenarchaeote Cenarchaeum symbiosum.</title>
        <authorList>
            <person name="Hallam S.J."/>
            <person name="Konstantinidis K.T."/>
            <person name="Putnam N."/>
            <person name="Schleper C."/>
            <person name="Watanabe Y."/>
            <person name="Sugahara J."/>
            <person name="Preston C."/>
            <person name="de la Torre J."/>
            <person name="Richardson P.M."/>
            <person name="DeLong E.F."/>
        </authorList>
    </citation>
    <scope>NUCLEOTIDE SEQUENCE [LARGE SCALE GENOMIC DNA]</scope>
    <source>
        <strain evidence="2">A</strain>
    </source>
</reference>
<keyword evidence="2" id="KW-1185">Reference proteome</keyword>
<gene>
    <name evidence="1" type="ordered locus">CENSYa_0220</name>
</gene>
<dbReference type="HOGENOM" id="CLU_1369476_0_0_2"/>